<dbReference type="OrthoDB" id="5893641at2"/>
<name>A0A4Q5KLI1_9GAMM</name>
<dbReference type="Proteomes" id="UP000293465">
    <property type="component" value="Unassembled WGS sequence"/>
</dbReference>
<evidence type="ECO:0000313" key="2">
    <source>
        <dbReference type="Proteomes" id="UP000293465"/>
    </source>
</evidence>
<dbReference type="GeneID" id="56274551"/>
<accession>A0A4Q5KLI1</accession>
<evidence type="ECO:0000313" key="1">
    <source>
        <dbReference type="EMBL" id="RYU47237.1"/>
    </source>
</evidence>
<dbReference type="AlphaFoldDB" id="A0A4Q5KLI1"/>
<organism evidence="1 2">
    <name type="scientific">Aliivibrio finisterrensis</name>
    <dbReference type="NCBI Taxonomy" id="511998"/>
    <lineage>
        <taxon>Bacteria</taxon>
        <taxon>Pseudomonadati</taxon>
        <taxon>Pseudomonadota</taxon>
        <taxon>Gammaproteobacteria</taxon>
        <taxon>Vibrionales</taxon>
        <taxon>Vibrionaceae</taxon>
        <taxon>Aliivibrio</taxon>
    </lineage>
</organism>
<protein>
    <submittedName>
        <fullName evidence="1">Uncharacterized protein</fullName>
    </submittedName>
</protein>
<gene>
    <name evidence="1" type="ORF">ERW49_05820</name>
</gene>
<dbReference type="EMBL" id="SEZJ01000004">
    <property type="protein sequence ID" value="RYU47237.1"/>
    <property type="molecule type" value="Genomic_DNA"/>
</dbReference>
<comment type="caution">
    <text evidence="1">The sequence shown here is derived from an EMBL/GenBank/DDBJ whole genome shotgun (WGS) entry which is preliminary data.</text>
</comment>
<reference evidence="1 2" key="1">
    <citation type="submission" date="2019-02" db="EMBL/GenBank/DDBJ databases">
        <title>Genome sequences of Aliivibrio finisterrensis strains from farmed Atlantic salmon.</title>
        <authorList>
            <person name="Bowman J.P."/>
        </authorList>
    </citation>
    <scope>NUCLEOTIDE SEQUENCE [LARGE SCALE GENOMIC DNA]</scope>
    <source>
        <strain evidence="1 2">A32</strain>
    </source>
</reference>
<sequence length="518" mass="61201">MTTERLEYLLQKCKLQLRKKRDTTARVWLEIALDEFPNSRELQRFAAKIYLQWGMKQKAIHFLDVEHIEDTSHDSIDGYDHDCVTQDDLFFIQTQFNHTEDLPFVFPSQNFESPTSTKKILTLKKEVISSKVIGRETDRVHLSSSGQKKVVVKHLKTKKICLSKELDHSETEIKTEDKSNIVPKEVCNPSYLPIIDEHQVVLEHKEDFEVQKESEHAAFCEEFNIEKEIIQNDILKSLDAEQGLSFQDISLLEDGSELAQEPTDLEFYQYDEDLLYFDEGDCEQFDVTDDVFISVFDCDEDFEEIQENIDDVNDEYRSKLTRWERAQQVAVEVIYSTNWSGKHLPFLTDVFFESGWGAVRITMEKEILNGTTIDELVLARDFKEIWKNCDRYWITLSKLGPFAHVTEATHRQMSWVQALRIIRCFNWLPSIEELEVFLEDEFEYWYQHTLMRRIFPVFMKYLCYYRAKNNPYMDFELGPYQSEFTDDPMDNGDFINCNSENRQRLSEVGLDAIKVHIH</sequence>
<dbReference type="RefSeq" id="WP_130086640.1">
    <property type="nucleotide sequence ID" value="NZ_SEZJ01000004.1"/>
</dbReference>
<proteinExistence type="predicted"/>